<comment type="caution">
    <text evidence="4">The sequence shown here is derived from an EMBL/GenBank/DDBJ whole genome shotgun (WGS) entry which is preliminary data.</text>
</comment>
<proteinExistence type="inferred from homology"/>
<sequence length="546" mass="62766">MAFRRSEYVPVVVQSPGTYFLILSTICCVIAGYDNGYQSQNQYSVQPSYQSSYNPHSSYQQQETKTYNAISYRELNTSYHCGVIPDTNYELYRSSDPYDVADVVPYGKFPWIVLIVYKNQVICQGTLIHANLILTSSSCIPEYKSLEYYEIRFGDWDLLTDYNEYEAYRDKELRVCSRHSLSKKSYGKSYGYGYQYQPQKYYGGGGGGDDYSDLVVLKSDYVSRPDKLPQVKHLCLPKIYYSSSYGKNYYGNGGGSYYKNYASYGTCWVAGWYGSEITPLSNHPQPQTVEQYSYGYSDGGSGSSNYYQEYYKGYDSSMIQKRAKVKQVSCPYEYSGGYGYGGYSSSYSSSSQICFIGVDGYDACVAERGAAVFCIVQEKQGYGQYNSGYNNYNKDSYEYQQEYESYSQEDSHHDVQSNLHPDYQEANSYHNVAKTIRMKPSPPKPYRYRAVLYAVIQNPSKCRKGYDSYGNLYYRKSRPVVATKVDYDTVDSVVDVLWTHGYDYSCPVKKAKYNAGKKSYKYNYYFGGYGKNNRNYRGGHYYGNYY</sequence>
<dbReference type="InterPro" id="IPR009003">
    <property type="entry name" value="Peptidase_S1_PA"/>
</dbReference>
<dbReference type="Gene3D" id="2.40.10.10">
    <property type="entry name" value="Trypsin-like serine proteases"/>
    <property type="match status" value="1"/>
</dbReference>
<evidence type="ECO:0000313" key="5">
    <source>
        <dbReference type="Proteomes" id="UP001642540"/>
    </source>
</evidence>
<name>A0ABP1R3V6_9HEXA</name>
<reference evidence="4 5" key="1">
    <citation type="submission" date="2024-08" db="EMBL/GenBank/DDBJ databases">
        <authorList>
            <person name="Cucini C."/>
            <person name="Frati F."/>
        </authorList>
    </citation>
    <scope>NUCLEOTIDE SEQUENCE [LARGE SCALE GENOMIC DNA]</scope>
</reference>
<evidence type="ECO:0000259" key="3">
    <source>
        <dbReference type="PROSITE" id="PS50240"/>
    </source>
</evidence>
<dbReference type="Proteomes" id="UP001642540">
    <property type="component" value="Unassembled WGS sequence"/>
</dbReference>
<dbReference type="PROSITE" id="PS50240">
    <property type="entry name" value="TRYPSIN_DOM"/>
    <property type="match status" value="1"/>
</dbReference>
<evidence type="ECO:0000256" key="2">
    <source>
        <dbReference type="ARBA" id="ARBA00024195"/>
    </source>
</evidence>
<feature type="domain" description="Peptidase S1" evidence="3">
    <location>
        <begin position="83"/>
        <end position="457"/>
    </location>
</feature>
<comment type="similarity">
    <text evidence="2">Belongs to the peptidase S1 family. CLIP subfamily.</text>
</comment>
<evidence type="ECO:0000313" key="4">
    <source>
        <dbReference type="EMBL" id="CAL8117872.1"/>
    </source>
</evidence>
<keyword evidence="5" id="KW-1185">Reference proteome</keyword>
<dbReference type="EMBL" id="CAXLJM020000057">
    <property type="protein sequence ID" value="CAL8117872.1"/>
    <property type="molecule type" value="Genomic_DNA"/>
</dbReference>
<dbReference type="InterPro" id="IPR043504">
    <property type="entry name" value="Peptidase_S1_PA_chymotrypsin"/>
</dbReference>
<evidence type="ECO:0000256" key="1">
    <source>
        <dbReference type="ARBA" id="ARBA00023157"/>
    </source>
</evidence>
<organism evidence="4 5">
    <name type="scientific">Orchesella dallaii</name>
    <dbReference type="NCBI Taxonomy" id="48710"/>
    <lineage>
        <taxon>Eukaryota</taxon>
        <taxon>Metazoa</taxon>
        <taxon>Ecdysozoa</taxon>
        <taxon>Arthropoda</taxon>
        <taxon>Hexapoda</taxon>
        <taxon>Collembola</taxon>
        <taxon>Entomobryomorpha</taxon>
        <taxon>Entomobryoidea</taxon>
        <taxon>Orchesellidae</taxon>
        <taxon>Orchesellinae</taxon>
        <taxon>Orchesella</taxon>
    </lineage>
</organism>
<keyword evidence="1" id="KW-1015">Disulfide bond</keyword>
<dbReference type="InterPro" id="IPR001254">
    <property type="entry name" value="Trypsin_dom"/>
</dbReference>
<dbReference type="InterPro" id="IPR051487">
    <property type="entry name" value="Ser/Thr_Proteases_Immune/Dev"/>
</dbReference>
<accession>A0ABP1R3V6</accession>
<dbReference type="SUPFAM" id="SSF50494">
    <property type="entry name" value="Trypsin-like serine proteases"/>
    <property type="match status" value="1"/>
</dbReference>
<protein>
    <recommendedName>
        <fullName evidence="3">Peptidase S1 domain-containing protein</fullName>
    </recommendedName>
</protein>
<gene>
    <name evidence="4" type="ORF">ODALV1_LOCUS17877</name>
</gene>
<dbReference type="PANTHER" id="PTHR24256">
    <property type="entry name" value="TRYPTASE-RELATED"/>
    <property type="match status" value="1"/>
</dbReference>
<dbReference type="Pfam" id="PF00089">
    <property type="entry name" value="Trypsin"/>
    <property type="match status" value="1"/>
</dbReference>